<organism evidence="2 3">
    <name type="scientific">Meristemomyces frigidus</name>
    <dbReference type="NCBI Taxonomy" id="1508187"/>
    <lineage>
        <taxon>Eukaryota</taxon>
        <taxon>Fungi</taxon>
        <taxon>Dikarya</taxon>
        <taxon>Ascomycota</taxon>
        <taxon>Pezizomycotina</taxon>
        <taxon>Dothideomycetes</taxon>
        <taxon>Dothideomycetidae</taxon>
        <taxon>Mycosphaerellales</taxon>
        <taxon>Teratosphaeriaceae</taxon>
        <taxon>Meristemomyces</taxon>
    </lineage>
</organism>
<gene>
    <name evidence="2" type="ORF">LTR62_005655</name>
</gene>
<sequence>MPPRARIKKTVSVVTSAATSTTPSAVQSRDASPPPRQPFRFFDLPSELRVRIYEEVLLVPNPPIDLDPQNHRTIHPRLSLFLVSLRLHEEAYRIFYAQPFLLYPFHGRFFHTKKPLLSRLPTRYREAITTLNWRIGPGWSAPPRSQNANESQGLRDCKSLRTLKLFVEIDPSDVIFSGFRGYGASEDTYQWFCVHLLRGICGQVPGLETVEIDGFPVVKRESPLVVALRGVVREFGLKVVWGPLRGWAKEGDGVGGEMGLERAMAGLGLVGKVGRVVDVAA</sequence>
<feature type="compositionally biased region" description="Low complexity" evidence="1">
    <location>
        <begin position="10"/>
        <end position="26"/>
    </location>
</feature>
<dbReference type="AlphaFoldDB" id="A0AAN7YJ25"/>
<dbReference type="EMBL" id="JAVRRL010000047">
    <property type="protein sequence ID" value="KAK5110616.1"/>
    <property type="molecule type" value="Genomic_DNA"/>
</dbReference>
<evidence type="ECO:0000313" key="2">
    <source>
        <dbReference type="EMBL" id="KAK5110616.1"/>
    </source>
</evidence>
<proteinExistence type="predicted"/>
<comment type="caution">
    <text evidence="2">The sequence shown here is derived from an EMBL/GenBank/DDBJ whole genome shotgun (WGS) entry which is preliminary data.</text>
</comment>
<evidence type="ECO:0000256" key="1">
    <source>
        <dbReference type="SAM" id="MobiDB-lite"/>
    </source>
</evidence>
<dbReference type="PANTHER" id="PTHR42085:SF2">
    <property type="entry name" value="F-BOX DOMAIN-CONTAINING PROTEIN"/>
    <property type="match status" value="1"/>
</dbReference>
<evidence type="ECO:0000313" key="3">
    <source>
        <dbReference type="Proteomes" id="UP001310890"/>
    </source>
</evidence>
<feature type="region of interest" description="Disordered" evidence="1">
    <location>
        <begin position="1"/>
        <end position="36"/>
    </location>
</feature>
<reference evidence="2" key="1">
    <citation type="submission" date="2023-08" db="EMBL/GenBank/DDBJ databases">
        <title>Black Yeasts Isolated from many extreme environments.</title>
        <authorList>
            <person name="Coleine C."/>
            <person name="Stajich J.E."/>
            <person name="Selbmann L."/>
        </authorList>
    </citation>
    <scope>NUCLEOTIDE SEQUENCE</scope>
    <source>
        <strain evidence="2">CCFEE 5401</strain>
    </source>
</reference>
<name>A0AAN7YJ25_9PEZI</name>
<dbReference type="InterPro" id="IPR038883">
    <property type="entry name" value="AN11006-like"/>
</dbReference>
<accession>A0AAN7YJ25</accession>
<dbReference type="PANTHER" id="PTHR42085">
    <property type="entry name" value="F-BOX DOMAIN-CONTAINING PROTEIN"/>
    <property type="match status" value="1"/>
</dbReference>
<protein>
    <submittedName>
        <fullName evidence="2">Uncharacterized protein</fullName>
    </submittedName>
</protein>
<dbReference type="Proteomes" id="UP001310890">
    <property type="component" value="Unassembled WGS sequence"/>
</dbReference>